<dbReference type="GO" id="GO:0000398">
    <property type="term" value="P:mRNA splicing, via spliceosome"/>
    <property type="evidence" value="ECO:0007669"/>
    <property type="project" value="TreeGrafter"/>
</dbReference>
<feature type="compositionally biased region" description="Basic and acidic residues" evidence="5">
    <location>
        <begin position="35"/>
        <end position="47"/>
    </location>
</feature>
<dbReference type="Proteomes" id="UP000310158">
    <property type="component" value="Unassembled WGS sequence"/>
</dbReference>
<evidence type="ECO:0000313" key="7">
    <source>
        <dbReference type="Proteomes" id="UP000310158"/>
    </source>
</evidence>
<accession>A0A4S4L0M6</accession>
<evidence type="ECO:0000256" key="1">
    <source>
        <dbReference type="ARBA" id="ARBA00004123"/>
    </source>
</evidence>
<protein>
    <recommendedName>
        <fullName evidence="8">G10 protein</fullName>
    </recommendedName>
</protein>
<comment type="subcellular location">
    <subcellularLocation>
        <location evidence="1">Nucleus</location>
    </subcellularLocation>
</comment>
<keyword evidence="3" id="KW-0539">Nucleus</keyword>
<keyword evidence="4" id="KW-0175">Coiled coil</keyword>
<name>A0A4S4L0M6_9AGAM</name>
<comment type="similarity">
    <text evidence="2">Belongs to the BUD31 (G10) family.</text>
</comment>
<evidence type="ECO:0000256" key="4">
    <source>
        <dbReference type="SAM" id="Coils"/>
    </source>
</evidence>
<dbReference type="PRINTS" id="PR00322">
    <property type="entry name" value="G10"/>
</dbReference>
<evidence type="ECO:0008006" key="8">
    <source>
        <dbReference type="Google" id="ProtNLM"/>
    </source>
</evidence>
<feature type="coiled-coil region" evidence="4">
    <location>
        <begin position="61"/>
        <end position="88"/>
    </location>
</feature>
<organism evidence="6 7">
    <name type="scientific">Bondarzewia mesenterica</name>
    <dbReference type="NCBI Taxonomy" id="1095465"/>
    <lineage>
        <taxon>Eukaryota</taxon>
        <taxon>Fungi</taxon>
        <taxon>Dikarya</taxon>
        <taxon>Basidiomycota</taxon>
        <taxon>Agaricomycotina</taxon>
        <taxon>Agaricomycetes</taxon>
        <taxon>Russulales</taxon>
        <taxon>Bondarzewiaceae</taxon>
        <taxon>Bondarzewia</taxon>
    </lineage>
</organism>
<dbReference type="InterPro" id="IPR001748">
    <property type="entry name" value="BUD31"/>
</dbReference>
<dbReference type="PROSITE" id="PS00998">
    <property type="entry name" value="G10_2"/>
    <property type="match status" value="1"/>
</dbReference>
<dbReference type="PANTHER" id="PTHR19411:SF0">
    <property type="entry name" value="PROTEIN BUD31 HOMOLOG"/>
    <property type="match status" value="1"/>
</dbReference>
<evidence type="ECO:0000256" key="3">
    <source>
        <dbReference type="ARBA" id="ARBA00023242"/>
    </source>
</evidence>
<comment type="caution">
    <text evidence="6">The sequence shown here is derived from an EMBL/GenBank/DDBJ whole genome shotgun (WGS) entry which is preliminary data.</text>
</comment>
<evidence type="ECO:0000256" key="5">
    <source>
        <dbReference type="SAM" id="MobiDB-lite"/>
    </source>
</evidence>
<dbReference type="AlphaFoldDB" id="A0A4S4L0M6"/>
<dbReference type="EMBL" id="SGPL01001109">
    <property type="protein sequence ID" value="THH04744.1"/>
    <property type="molecule type" value="Genomic_DNA"/>
</dbReference>
<proteinExistence type="inferred from homology"/>
<dbReference type="GO" id="GO:0005681">
    <property type="term" value="C:spliceosomal complex"/>
    <property type="evidence" value="ECO:0007669"/>
    <property type="project" value="TreeGrafter"/>
</dbReference>
<dbReference type="Pfam" id="PF01125">
    <property type="entry name" value="BUD31"/>
    <property type="match status" value="1"/>
</dbReference>
<dbReference type="InterPro" id="IPR018230">
    <property type="entry name" value="BUD31/G10-rel_CS"/>
</dbReference>
<evidence type="ECO:0000256" key="2">
    <source>
        <dbReference type="ARBA" id="ARBA00005287"/>
    </source>
</evidence>
<dbReference type="OrthoDB" id="277109at2759"/>
<gene>
    <name evidence="6" type="ORF">EW146_g10098</name>
</gene>
<sequence>MKPRATRLPADRVRSRAVLRNSPIVSPLLSASDTDCLRRPSPADRMPKIRTTRTRKPPEGFEDIEGVLDDYAKKMRDAENESHEGKRKSESLWPIMRISHTRSRYIYELYYKREAISKELYDWLLKEGYADANLIAKWKKAGYEKLCCLRCIQTRDMNYQGSTCICRVPKAQLRAGTVVECVHCGCRGCSSDS</sequence>
<reference evidence="6 7" key="1">
    <citation type="submission" date="2019-02" db="EMBL/GenBank/DDBJ databases">
        <title>Genome sequencing of the rare red list fungi Bondarzewia mesenterica.</title>
        <authorList>
            <person name="Buettner E."/>
            <person name="Kellner H."/>
        </authorList>
    </citation>
    <scope>NUCLEOTIDE SEQUENCE [LARGE SCALE GENOMIC DNA]</scope>
    <source>
        <strain evidence="6 7">DSM 108281</strain>
    </source>
</reference>
<keyword evidence="7" id="KW-1185">Reference proteome</keyword>
<dbReference type="PANTHER" id="PTHR19411">
    <property type="entry name" value="PROTEIN BUD31-RELATED"/>
    <property type="match status" value="1"/>
</dbReference>
<evidence type="ECO:0000313" key="6">
    <source>
        <dbReference type="EMBL" id="THH04744.1"/>
    </source>
</evidence>
<feature type="region of interest" description="Disordered" evidence="5">
    <location>
        <begin position="31"/>
        <end position="59"/>
    </location>
</feature>